<keyword evidence="3 7" id="KW-0862">Zinc</keyword>
<feature type="binding site" evidence="7">
    <location>
        <position position="135"/>
    </location>
    <ligand>
        <name>Zn(2+)</name>
        <dbReference type="ChEBI" id="CHEBI:29105"/>
    </ligand>
</feature>
<keyword evidence="8" id="KW-0408">Iron</keyword>
<organism evidence="9 10">
    <name type="scientific">Rubrobacter taiwanensis</name>
    <dbReference type="NCBI Taxonomy" id="185139"/>
    <lineage>
        <taxon>Bacteria</taxon>
        <taxon>Bacillati</taxon>
        <taxon>Actinomycetota</taxon>
        <taxon>Rubrobacteria</taxon>
        <taxon>Rubrobacterales</taxon>
        <taxon>Rubrobacteraceae</taxon>
        <taxon>Rubrobacter</taxon>
    </lineage>
</organism>
<feature type="binding site" evidence="7">
    <location>
        <position position="97"/>
    </location>
    <ligand>
        <name>Zn(2+)</name>
        <dbReference type="ChEBI" id="CHEBI:29105"/>
    </ligand>
</feature>
<dbReference type="GO" id="GO:0008270">
    <property type="term" value="F:zinc ion binding"/>
    <property type="evidence" value="ECO:0007669"/>
    <property type="project" value="TreeGrafter"/>
</dbReference>
<feature type="binding site" evidence="7">
    <location>
        <position position="100"/>
    </location>
    <ligand>
        <name>Zn(2+)</name>
        <dbReference type="ChEBI" id="CHEBI:29105"/>
    </ligand>
</feature>
<dbReference type="CDD" id="cd07153">
    <property type="entry name" value="Fur_like"/>
    <property type="match status" value="1"/>
</dbReference>
<proteinExistence type="inferred from homology"/>
<protein>
    <submittedName>
        <fullName evidence="9">Transcriptional repressor</fullName>
    </submittedName>
</protein>
<reference evidence="9 10" key="1">
    <citation type="submission" date="2019-03" db="EMBL/GenBank/DDBJ databases">
        <title>Whole genome sequence of a novel Rubrobacter taiwanensis strain, isolated from Yellowstone National Park.</title>
        <authorList>
            <person name="Freed S."/>
            <person name="Ramaley R.F."/>
            <person name="Kyndt J.A."/>
        </authorList>
    </citation>
    <scope>NUCLEOTIDE SEQUENCE [LARGE SCALE GENOMIC DNA]</scope>
    <source>
        <strain evidence="9 10">Yellowstone</strain>
    </source>
</reference>
<evidence type="ECO:0000256" key="6">
    <source>
        <dbReference type="ARBA" id="ARBA00023163"/>
    </source>
</evidence>
<keyword evidence="2" id="KW-0678">Repressor</keyword>
<evidence type="ECO:0000313" key="10">
    <source>
        <dbReference type="Proteomes" id="UP000295244"/>
    </source>
</evidence>
<dbReference type="EMBL" id="SKBU01000014">
    <property type="protein sequence ID" value="TCJ17360.1"/>
    <property type="molecule type" value="Genomic_DNA"/>
</dbReference>
<dbReference type="Proteomes" id="UP000295244">
    <property type="component" value="Unassembled WGS sequence"/>
</dbReference>
<keyword evidence="10" id="KW-1185">Reference proteome</keyword>
<dbReference type="InterPro" id="IPR036390">
    <property type="entry name" value="WH_DNA-bd_sf"/>
</dbReference>
<dbReference type="GO" id="GO:0003700">
    <property type="term" value="F:DNA-binding transcription factor activity"/>
    <property type="evidence" value="ECO:0007669"/>
    <property type="project" value="InterPro"/>
</dbReference>
<dbReference type="Gene3D" id="3.30.1490.190">
    <property type="match status" value="1"/>
</dbReference>
<dbReference type="Pfam" id="PF01475">
    <property type="entry name" value="FUR"/>
    <property type="match status" value="1"/>
</dbReference>
<dbReference type="OrthoDB" id="5242893at2"/>
<comment type="cofactor">
    <cofactor evidence="8">
        <name>Mn(2+)</name>
        <dbReference type="ChEBI" id="CHEBI:29035"/>
    </cofactor>
    <cofactor evidence="8">
        <name>Fe(2+)</name>
        <dbReference type="ChEBI" id="CHEBI:29033"/>
    </cofactor>
    <text evidence="8">Binds 1 Mn(2+) or Fe(2+) ion per subunit.</text>
</comment>
<dbReference type="Gene3D" id="1.10.10.10">
    <property type="entry name" value="Winged helix-like DNA-binding domain superfamily/Winged helix DNA-binding domain"/>
    <property type="match status" value="1"/>
</dbReference>
<keyword evidence="4" id="KW-0805">Transcription regulation</keyword>
<comment type="similarity">
    <text evidence="1">Belongs to the Fur family.</text>
</comment>
<feature type="binding site" evidence="7">
    <location>
        <position position="138"/>
    </location>
    <ligand>
        <name>Zn(2+)</name>
        <dbReference type="ChEBI" id="CHEBI:29105"/>
    </ligand>
</feature>
<evidence type="ECO:0000256" key="1">
    <source>
        <dbReference type="ARBA" id="ARBA00007957"/>
    </source>
</evidence>
<dbReference type="PANTHER" id="PTHR33202">
    <property type="entry name" value="ZINC UPTAKE REGULATION PROTEIN"/>
    <property type="match status" value="1"/>
</dbReference>
<keyword evidence="6" id="KW-0804">Transcription</keyword>
<sequence>MFSIRGGFGLSFRTTVGKIRGLGYRATPQRLAVIEALASGRHQSVDEIQARCPGVGIVTIYRTLDLLCGSGLARRLDLGDGKPRYELAEDHHHHLICQSCGAISEFEDCPLEERLPREASDFEVSFHRLEVYGLCGGCRG</sequence>
<evidence type="ECO:0000256" key="2">
    <source>
        <dbReference type="ARBA" id="ARBA00022491"/>
    </source>
</evidence>
<dbReference type="GO" id="GO:0045892">
    <property type="term" value="P:negative regulation of DNA-templated transcription"/>
    <property type="evidence" value="ECO:0007669"/>
    <property type="project" value="TreeGrafter"/>
</dbReference>
<dbReference type="SUPFAM" id="SSF46785">
    <property type="entry name" value="Winged helix' DNA-binding domain"/>
    <property type="match status" value="1"/>
</dbReference>
<dbReference type="GO" id="GO:1900376">
    <property type="term" value="P:regulation of secondary metabolite biosynthetic process"/>
    <property type="evidence" value="ECO:0007669"/>
    <property type="project" value="TreeGrafter"/>
</dbReference>
<dbReference type="PANTHER" id="PTHR33202:SF7">
    <property type="entry name" value="FERRIC UPTAKE REGULATION PROTEIN"/>
    <property type="match status" value="1"/>
</dbReference>
<keyword evidence="7" id="KW-0479">Metal-binding</keyword>
<feature type="binding site" evidence="8">
    <location>
        <position position="127"/>
    </location>
    <ligand>
        <name>Fe cation</name>
        <dbReference type="ChEBI" id="CHEBI:24875"/>
    </ligand>
</feature>
<gene>
    <name evidence="9" type="ORF">E0L93_07470</name>
</gene>
<keyword evidence="5" id="KW-0238">DNA-binding</keyword>
<dbReference type="InterPro" id="IPR002481">
    <property type="entry name" value="FUR"/>
</dbReference>
<evidence type="ECO:0000256" key="7">
    <source>
        <dbReference type="PIRSR" id="PIRSR602481-1"/>
    </source>
</evidence>
<evidence type="ECO:0000256" key="3">
    <source>
        <dbReference type="ARBA" id="ARBA00022833"/>
    </source>
</evidence>
<evidence type="ECO:0000313" key="9">
    <source>
        <dbReference type="EMBL" id="TCJ17360.1"/>
    </source>
</evidence>
<evidence type="ECO:0000256" key="5">
    <source>
        <dbReference type="ARBA" id="ARBA00023125"/>
    </source>
</evidence>
<evidence type="ECO:0000256" key="4">
    <source>
        <dbReference type="ARBA" id="ARBA00023015"/>
    </source>
</evidence>
<evidence type="ECO:0000256" key="8">
    <source>
        <dbReference type="PIRSR" id="PIRSR602481-2"/>
    </source>
</evidence>
<dbReference type="InterPro" id="IPR043135">
    <property type="entry name" value="Fur_C"/>
</dbReference>
<feature type="binding site" evidence="8">
    <location>
        <position position="91"/>
    </location>
    <ligand>
        <name>Fe cation</name>
        <dbReference type="ChEBI" id="CHEBI:24875"/>
    </ligand>
</feature>
<accession>A0A4R1BJ63</accession>
<feature type="binding site" evidence="8">
    <location>
        <position position="112"/>
    </location>
    <ligand>
        <name>Fe cation</name>
        <dbReference type="ChEBI" id="CHEBI:24875"/>
    </ligand>
</feature>
<dbReference type="AlphaFoldDB" id="A0A4R1BJ63"/>
<dbReference type="InterPro" id="IPR036388">
    <property type="entry name" value="WH-like_DNA-bd_sf"/>
</dbReference>
<comment type="cofactor">
    <cofactor evidence="7">
        <name>Zn(2+)</name>
        <dbReference type="ChEBI" id="CHEBI:29105"/>
    </cofactor>
    <text evidence="7">Binds 1 zinc ion per subunit.</text>
</comment>
<name>A0A4R1BJ63_9ACTN</name>
<comment type="caution">
    <text evidence="9">The sequence shown here is derived from an EMBL/GenBank/DDBJ whole genome shotgun (WGS) entry which is preliminary data.</text>
</comment>
<dbReference type="GO" id="GO:0000976">
    <property type="term" value="F:transcription cis-regulatory region binding"/>
    <property type="evidence" value="ECO:0007669"/>
    <property type="project" value="TreeGrafter"/>
</dbReference>